<feature type="compositionally biased region" description="Low complexity" evidence="8">
    <location>
        <begin position="890"/>
        <end position="900"/>
    </location>
</feature>
<feature type="compositionally biased region" description="Polar residues" evidence="8">
    <location>
        <begin position="366"/>
        <end position="375"/>
    </location>
</feature>
<feature type="domain" description="C2H2-type" evidence="9">
    <location>
        <begin position="444"/>
        <end position="471"/>
    </location>
</feature>
<feature type="compositionally biased region" description="Polar residues" evidence="8">
    <location>
        <begin position="676"/>
        <end position="694"/>
    </location>
</feature>
<evidence type="ECO:0000256" key="4">
    <source>
        <dbReference type="ARBA" id="ARBA00022771"/>
    </source>
</evidence>
<sequence>MLHNAIYAQQQYIKCADIDSREGAYQLFSAQESQIKLNQELERAVSKAEAPRGDEVVRSEKHTTLEDTSIAKIDLQKLSHLTHDVDHKLSAFLYQSSQSALTRPNFGEKRFQETQQADFFKIIMTRGIPDASTPAAVQYLASTNSHSSAATASTMSQRSFASQNLPSINYDQTHHQGIGFLGKIDQQREDQKFTQEIAQSNQTNINQQARLNAECTEQTAFWRGLEGKKTPIDVQKLSQACQQEETISFNVKLTDTIDDLYDKIFSLFYPQHAMLPLIAIIAEHPGSTPGAPMLLELIPSPLALKSGGRYKFFELAPDNELNAFLFDPKASLPYLNERDQDDEGSVKKGIFDRPDDRIITKKGKNESTSTSSEKQASPVHNDDSLITKNSRSIAPARPFKCEHPNCNLSFLTKGHLKTHQLNHSEDKPFKCKIHVRKHLGIKPYECTYCGNKFTEKGNLNVHLKSHFGHRSYQCEVCNQQFITKGHLEDHVRRHNKDRKFKCESCGSEFYRSTQLKNHQKNQIRCVKSRLNREYEERFFNNTSTQPLRDQSDGGSSPRNGGTVSESNESSTLLSHIGSQRQVNKSNQDSTLDFQSLGKRVIRESSVDGSATPGSNCLQAKLYPIQNTISEHGIRKASSQQDTDCGKPVPNIEQVVVTPLLPQSEKHLINNAEEQKGGNTTTLTNENSSASQGQQNNCQIGFTKFMRPSPQYRFTPPSQEGVVTSTPSGLMIQQQNSLCPQPSIANGGGQQQMIFTNTQAQFNQSHQLIMTNSPPTQYQLIPIKPQASTGLPFSFGSSHIAYHHHPQQQHVVYHHVVPQHQPMLMPQGGSTGAPIQYIVQQQPRIQQQQYYQPSLVHHFQQQPTQSARFIPLTASQPSFNISVPAPQRNYQTIPQTPQPTTNAECSTRGQ</sequence>
<dbReference type="OrthoDB" id="6077919at2759"/>
<dbReference type="InterPro" id="IPR050331">
    <property type="entry name" value="Zinc_finger"/>
</dbReference>
<feature type="region of interest" description="Disordered" evidence="8">
    <location>
        <begin position="538"/>
        <end position="590"/>
    </location>
</feature>
<keyword evidence="2" id="KW-0479">Metal-binding</keyword>
<accession>A0A8J8T8M6</accession>
<dbReference type="PANTHER" id="PTHR16515:SF66">
    <property type="entry name" value="C2H2-TYPE DOMAIN-CONTAINING PROTEIN"/>
    <property type="match status" value="1"/>
</dbReference>
<keyword evidence="6" id="KW-0539">Nucleus</keyword>
<evidence type="ECO:0000256" key="2">
    <source>
        <dbReference type="ARBA" id="ARBA00022723"/>
    </source>
</evidence>
<comment type="caution">
    <text evidence="10">The sequence shown here is derived from an EMBL/GenBank/DDBJ whole genome shotgun (WGS) entry which is preliminary data.</text>
</comment>
<evidence type="ECO:0000256" key="8">
    <source>
        <dbReference type="SAM" id="MobiDB-lite"/>
    </source>
</evidence>
<keyword evidence="5" id="KW-0862">Zinc</keyword>
<dbReference type="SMART" id="SM00355">
    <property type="entry name" value="ZnF_C2H2"/>
    <property type="match status" value="4"/>
</dbReference>
<dbReference type="InterPro" id="IPR036236">
    <property type="entry name" value="Znf_C2H2_sf"/>
</dbReference>
<dbReference type="InterPro" id="IPR013087">
    <property type="entry name" value="Znf_C2H2_type"/>
</dbReference>
<dbReference type="Proteomes" id="UP000785679">
    <property type="component" value="Unassembled WGS sequence"/>
</dbReference>
<dbReference type="PANTHER" id="PTHR16515">
    <property type="entry name" value="PR DOMAIN ZINC FINGER PROTEIN"/>
    <property type="match status" value="1"/>
</dbReference>
<evidence type="ECO:0000313" key="10">
    <source>
        <dbReference type="EMBL" id="TNV85760.1"/>
    </source>
</evidence>
<feature type="domain" description="C2H2-type" evidence="9">
    <location>
        <begin position="500"/>
        <end position="520"/>
    </location>
</feature>
<keyword evidence="4 7" id="KW-0863">Zinc-finger</keyword>
<dbReference type="GO" id="GO:0008270">
    <property type="term" value="F:zinc ion binding"/>
    <property type="evidence" value="ECO:0007669"/>
    <property type="project" value="UniProtKB-KW"/>
</dbReference>
<dbReference type="Gene3D" id="3.30.160.60">
    <property type="entry name" value="Classic Zinc Finger"/>
    <property type="match status" value="3"/>
</dbReference>
<gene>
    <name evidence="10" type="ORF">FGO68_gene8589</name>
</gene>
<proteinExistence type="predicted"/>
<evidence type="ECO:0000259" key="9">
    <source>
        <dbReference type="PROSITE" id="PS50157"/>
    </source>
</evidence>
<dbReference type="Pfam" id="PF00096">
    <property type="entry name" value="zf-C2H2"/>
    <property type="match status" value="2"/>
</dbReference>
<evidence type="ECO:0000256" key="7">
    <source>
        <dbReference type="PROSITE-ProRule" id="PRU00042"/>
    </source>
</evidence>
<dbReference type="SUPFAM" id="SSF57667">
    <property type="entry name" value="beta-beta-alpha zinc fingers"/>
    <property type="match status" value="3"/>
</dbReference>
<dbReference type="PROSITE" id="PS50157">
    <property type="entry name" value="ZINC_FINGER_C2H2_2"/>
    <property type="match status" value="4"/>
</dbReference>
<dbReference type="FunFam" id="3.30.160.60:FF:000110">
    <property type="entry name" value="Zinc finger protein-like"/>
    <property type="match status" value="1"/>
</dbReference>
<feature type="domain" description="C2H2-type" evidence="9">
    <location>
        <begin position="399"/>
        <end position="428"/>
    </location>
</feature>
<evidence type="ECO:0000256" key="1">
    <source>
        <dbReference type="ARBA" id="ARBA00004123"/>
    </source>
</evidence>
<dbReference type="AlphaFoldDB" id="A0A8J8T8M6"/>
<feature type="compositionally biased region" description="Polar residues" evidence="8">
    <location>
        <begin position="539"/>
        <end position="590"/>
    </location>
</feature>
<comment type="subcellular location">
    <subcellularLocation>
        <location evidence="1">Nucleus</location>
    </subcellularLocation>
</comment>
<evidence type="ECO:0000256" key="5">
    <source>
        <dbReference type="ARBA" id="ARBA00022833"/>
    </source>
</evidence>
<name>A0A8J8T8M6_HALGN</name>
<keyword evidence="11" id="KW-1185">Reference proteome</keyword>
<dbReference type="EMBL" id="RRYP01001568">
    <property type="protein sequence ID" value="TNV85760.1"/>
    <property type="molecule type" value="Genomic_DNA"/>
</dbReference>
<dbReference type="FunFam" id="3.30.160.60:FF:000145">
    <property type="entry name" value="Zinc finger protein 574"/>
    <property type="match status" value="1"/>
</dbReference>
<protein>
    <recommendedName>
        <fullName evidence="9">C2H2-type domain-containing protein</fullName>
    </recommendedName>
</protein>
<feature type="region of interest" description="Disordered" evidence="8">
    <location>
        <begin position="357"/>
        <end position="387"/>
    </location>
</feature>
<reference evidence="10" key="1">
    <citation type="submission" date="2019-06" db="EMBL/GenBank/DDBJ databases">
        <authorList>
            <person name="Zheng W."/>
        </authorList>
    </citation>
    <scope>NUCLEOTIDE SEQUENCE</scope>
    <source>
        <strain evidence="10">QDHG01</strain>
    </source>
</reference>
<evidence type="ECO:0000313" key="11">
    <source>
        <dbReference type="Proteomes" id="UP000785679"/>
    </source>
</evidence>
<dbReference type="PROSITE" id="PS00028">
    <property type="entry name" value="ZINC_FINGER_C2H2_1"/>
    <property type="match status" value="3"/>
</dbReference>
<evidence type="ECO:0000256" key="3">
    <source>
        <dbReference type="ARBA" id="ARBA00022737"/>
    </source>
</evidence>
<dbReference type="GO" id="GO:0005634">
    <property type="term" value="C:nucleus"/>
    <property type="evidence" value="ECO:0007669"/>
    <property type="project" value="UniProtKB-SubCell"/>
</dbReference>
<keyword evidence="3" id="KW-0677">Repeat</keyword>
<feature type="region of interest" description="Disordered" evidence="8">
    <location>
        <begin position="879"/>
        <end position="909"/>
    </location>
</feature>
<feature type="region of interest" description="Disordered" evidence="8">
    <location>
        <begin position="671"/>
        <end position="694"/>
    </location>
</feature>
<feature type="domain" description="C2H2-type" evidence="9">
    <location>
        <begin position="472"/>
        <end position="499"/>
    </location>
</feature>
<dbReference type="GO" id="GO:0010468">
    <property type="term" value="P:regulation of gene expression"/>
    <property type="evidence" value="ECO:0007669"/>
    <property type="project" value="TreeGrafter"/>
</dbReference>
<evidence type="ECO:0000256" key="6">
    <source>
        <dbReference type="ARBA" id="ARBA00023242"/>
    </source>
</evidence>
<organism evidence="10 11">
    <name type="scientific">Halteria grandinella</name>
    <dbReference type="NCBI Taxonomy" id="5974"/>
    <lineage>
        <taxon>Eukaryota</taxon>
        <taxon>Sar</taxon>
        <taxon>Alveolata</taxon>
        <taxon>Ciliophora</taxon>
        <taxon>Intramacronucleata</taxon>
        <taxon>Spirotrichea</taxon>
        <taxon>Stichotrichia</taxon>
        <taxon>Sporadotrichida</taxon>
        <taxon>Halteriidae</taxon>
        <taxon>Halteria</taxon>
    </lineage>
</organism>